<dbReference type="GO" id="GO:0003676">
    <property type="term" value="F:nucleic acid binding"/>
    <property type="evidence" value="ECO:0007669"/>
    <property type="project" value="InterPro"/>
</dbReference>
<dbReference type="PANTHER" id="PTHR13068:SF231">
    <property type="entry name" value="TRANSCRIPTION TERMINATION FACTOR MTERF2, CHLOROPLASTIC-LIKE"/>
    <property type="match status" value="1"/>
</dbReference>
<dbReference type="Pfam" id="PF02536">
    <property type="entry name" value="mTERF"/>
    <property type="match status" value="3"/>
</dbReference>
<accession>A0A803L3H4</accession>
<name>A0A803L3H4_CHEQI</name>
<keyword evidence="2" id="KW-0804">Transcription</keyword>
<organism evidence="4 5">
    <name type="scientific">Chenopodium quinoa</name>
    <name type="common">Quinoa</name>
    <dbReference type="NCBI Taxonomy" id="63459"/>
    <lineage>
        <taxon>Eukaryota</taxon>
        <taxon>Viridiplantae</taxon>
        <taxon>Streptophyta</taxon>
        <taxon>Embryophyta</taxon>
        <taxon>Tracheophyta</taxon>
        <taxon>Spermatophyta</taxon>
        <taxon>Magnoliopsida</taxon>
        <taxon>eudicotyledons</taxon>
        <taxon>Gunneridae</taxon>
        <taxon>Pentapetalae</taxon>
        <taxon>Caryophyllales</taxon>
        <taxon>Chenopodiaceae</taxon>
        <taxon>Chenopodioideae</taxon>
        <taxon>Atripliceae</taxon>
        <taxon>Chenopodium</taxon>
    </lineage>
</organism>
<dbReference type="InterPro" id="IPR038538">
    <property type="entry name" value="MTERF_sf"/>
</dbReference>
<dbReference type="FunFam" id="1.25.70.10:FF:000001">
    <property type="entry name" value="Mitochondrial transcription termination factor-like"/>
    <property type="match status" value="2"/>
</dbReference>
<evidence type="ECO:0000313" key="4">
    <source>
        <dbReference type="EnsemblPlants" id="AUR62006413-RA:cds"/>
    </source>
</evidence>
<reference evidence="4" key="1">
    <citation type="journal article" date="2017" name="Nature">
        <title>The genome of Chenopodium quinoa.</title>
        <authorList>
            <person name="Jarvis D.E."/>
            <person name="Ho Y.S."/>
            <person name="Lightfoot D.J."/>
            <person name="Schmoeckel S.M."/>
            <person name="Li B."/>
            <person name="Borm T.J.A."/>
            <person name="Ohyanagi H."/>
            <person name="Mineta K."/>
            <person name="Michell C.T."/>
            <person name="Saber N."/>
            <person name="Kharbatia N.M."/>
            <person name="Rupper R.R."/>
            <person name="Sharp A.R."/>
            <person name="Dally N."/>
            <person name="Boughton B.A."/>
            <person name="Woo Y.H."/>
            <person name="Gao G."/>
            <person name="Schijlen E.G.W.M."/>
            <person name="Guo X."/>
            <person name="Momin A.A."/>
            <person name="Negrao S."/>
            <person name="Al-Babili S."/>
            <person name="Gehring C."/>
            <person name="Roessner U."/>
            <person name="Jung C."/>
            <person name="Murphy K."/>
            <person name="Arold S.T."/>
            <person name="Gojobori T."/>
            <person name="van der Linden C.G."/>
            <person name="van Loo E.N."/>
            <person name="Jellen E.N."/>
            <person name="Maughan P.J."/>
            <person name="Tester M."/>
        </authorList>
    </citation>
    <scope>NUCLEOTIDE SEQUENCE [LARGE SCALE GENOMIC DNA]</scope>
    <source>
        <strain evidence="4">cv. PI 614886</strain>
    </source>
</reference>
<reference evidence="4" key="2">
    <citation type="submission" date="2021-03" db="UniProtKB">
        <authorList>
            <consortium name="EnsemblPlants"/>
        </authorList>
    </citation>
    <scope>IDENTIFICATION</scope>
</reference>
<dbReference type="EnsemblPlants" id="AUR62006413-RA">
    <property type="protein sequence ID" value="AUR62006413-RA:cds"/>
    <property type="gene ID" value="AUR62006413"/>
</dbReference>
<dbReference type="Gene3D" id="1.25.70.10">
    <property type="entry name" value="Transcription termination factor 3, mitochondrial"/>
    <property type="match status" value="2"/>
</dbReference>
<keyword evidence="2" id="KW-0805">Transcription regulation</keyword>
<dbReference type="SMART" id="SM00733">
    <property type="entry name" value="Mterf"/>
    <property type="match status" value="7"/>
</dbReference>
<dbReference type="OMA" id="ESNILMM"/>
<dbReference type="PANTHER" id="PTHR13068">
    <property type="entry name" value="CGI-12 PROTEIN-RELATED"/>
    <property type="match status" value="1"/>
</dbReference>
<evidence type="ECO:0000256" key="2">
    <source>
        <dbReference type="ARBA" id="ARBA00022472"/>
    </source>
</evidence>
<proteinExistence type="inferred from homology"/>
<dbReference type="InterPro" id="IPR003690">
    <property type="entry name" value="MTERF"/>
</dbReference>
<keyword evidence="2" id="KW-0806">Transcription termination</keyword>
<evidence type="ECO:0000313" key="5">
    <source>
        <dbReference type="Proteomes" id="UP000596660"/>
    </source>
</evidence>
<dbReference type="Proteomes" id="UP000596660">
    <property type="component" value="Unplaced"/>
</dbReference>
<dbReference type="GO" id="GO:0006353">
    <property type="term" value="P:DNA-templated transcription termination"/>
    <property type="evidence" value="ECO:0007669"/>
    <property type="project" value="UniProtKB-KW"/>
</dbReference>
<comment type="similarity">
    <text evidence="1">Belongs to the mTERF family.</text>
</comment>
<keyword evidence="3" id="KW-0809">Transit peptide</keyword>
<sequence length="594" mass="67641">MKTNYEVYKMMKLGFSSIGTVNGVRCLYSYFFLPGFRRISTSSSSNEGNTSSSSFANFLVENLGFSNHQSLSTSATLDSRRRVGGAKLPIDFNWVEKAESVIQFLKQIGFQQNDIRKVVCHDPQILLSRVSQTLIPKIKVLNELGLSGSDLVQVIVGNPLVLRRNLGPAIHAFRTVLGSDENVVRVIKISSRVNFSHAAKYLIPNVEMLQSYCGISGDKLQKHIFHRPSIYCMETNSFRKILIRVEEKLGISRNSAMFVYGIQCVTTFSDKNIYDKYEVFKSFGWTQSDFMKLIRRNPLCLTSNEERIKDRLDFLINQLGYKPDHLASQPPFFTYSIEKRLLPRHKVLQVLKEKGLIKEDYHLLSASVLSEAKFLKRKNKRPNLKSEDVIEFVTRIFWLHALATVAVLGDNTDDPSSSSVAATTKHPSRVENKLGIPPNSVMFFYGIQSVALLSDQSIDDKCEIFKSFGWTQSDVMELIRRNPLCLTSTEEKLKEKLDFLINQLGYKPYYLSSLSSFFTYSIEKRLLPRHRVLQVLKEKGLIKEQYLLSSASVLSEAKFLKRFVFPFEEVHEVYAQLTGCTVESLVAGRAKGQI</sequence>
<dbReference type="AlphaFoldDB" id="A0A803L3H4"/>
<dbReference type="Gramene" id="AUR62006413-RA">
    <property type="protein sequence ID" value="AUR62006413-RA:cds"/>
    <property type="gene ID" value="AUR62006413"/>
</dbReference>
<evidence type="ECO:0000256" key="1">
    <source>
        <dbReference type="ARBA" id="ARBA00007692"/>
    </source>
</evidence>
<keyword evidence="5" id="KW-1185">Reference proteome</keyword>
<protein>
    <submittedName>
        <fullName evidence="4">Uncharacterized protein</fullName>
    </submittedName>
</protein>
<evidence type="ECO:0000256" key="3">
    <source>
        <dbReference type="ARBA" id="ARBA00022946"/>
    </source>
</evidence>